<keyword evidence="11" id="KW-0479">Metal-binding</keyword>
<dbReference type="AlphaFoldDB" id="A0A3M7QYB7"/>
<keyword evidence="6" id="KW-0915">Sodium</keyword>
<keyword evidence="11" id="KW-0863">Zinc-finger</keyword>
<comment type="similarity">
    <text evidence="12">Belongs to the amiloride-sensitive sodium channel (TC 1.A.6) family.</text>
</comment>
<evidence type="ECO:0000256" key="11">
    <source>
        <dbReference type="PROSITE-ProRule" id="PRU00325"/>
    </source>
</evidence>
<keyword evidence="3 12" id="KW-0894">Sodium channel</keyword>
<reference evidence="15 16" key="1">
    <citation type="journal article" date="2018" name="Sci. Rep.">
        <title>Genomic signatures of local adaptation to the degree of environmental predictability in rotifers.</title>
        <authorList>
            <person name="Franch-Gras L."/>
            <person name="Hahn C."/>
            <person name="Garcia-Roger E.M."/>
            <person name="Carmona M.J."/>
            <person name="Serra M."/>
            <person name="Gomez A."/>
        </authorList>
    </citation>
    <scope>NUCLEOTIDE SEQUENCE [LARGE SCALE GENOMIC DNA]</scope>
    <source>
        <strain evidence="15">HYR1</strain>
    </source>
</reference>
<name>A0A3M7QYB7_BRAPC</name>
<sequence length="748" mass="86375">MNCDSANQNGITLFHIDGTYNITKKGFPLLIFGRSNPNRKIFPIVAGLCSSEEQVDFEHFFNSILMISRFFGINLIVKFLMQDAQSTCSATARECFPGVTILMCWCHLKQAVKKNITKPIESFKPKIEQDIKRMHYSTTIEQFNIAQELILNSWNSIQQLQDFVTYFTNQWLKSQWKNWKLFTRSYGFSTTNNNTEGFNRIIKLIYTNYERSTILNACKTLEKMLTDLSKSPESFVPKLVRDNWLIKLADFLTLNDFVLTSQTTANRVINGQIKYSVSVNPKFCKCPYFLEYGICKHFISLCKLLNLQFDENDREFVQYFSYEYVTNIEIYDTYLDDFPAVSICNLNPFDTNDPEVLHYLNQTLIRNNFSALIEPTEQSPAIYQVQQAMKLLKANFINKIKGKNRSHSNDTPKFVYTYDKMVISCFFNGEKCDTKDFDVNKNFNYAYCLTFNKKNNSKPLKKTSKTGPGSGLSLEVFSGYPGKQDFLMEKRGVYLAVHNNSVLPSINFEGIKLSVGKMAEIGIKRTFNYKLDEPFTKCRKNTSAYFDNDSEIYKLTLKSGAYRRKTCFEICLQKKLIVPKCKCSDPQIPSYDLNANLCKSYEELVCIEQIRDIFDSQDLSLMCGDHCPISCDTIDYDYLVSYSDYPSEYYYNVIKKQSNVENRFRNYGDLNYSIFKQSTLMLNVFYQELSSTVIKQSPKTSFPNLISKIGGVLGLFFGCSLLTLLEPVGFFISIVYKLKIEKNQTGSV</sequence>
<evidence type="ECO:0000256" key="8">
    <source>
        <dbReference type="ARBA" id="ARBA00023136"/>
    </source>
</evidence>
<evidence type="ECO:0000313" key="15">
    <source>
        <dbReference type="EMBL" id="RNA16101.1"/>
    </source>
</evidence>
<keyword evidence="9 12" id="KW-0739">Sodium transport</keyword>
<evidence type="ECO:0000256" key="7">
    <source>
        <dbReference type="ARBA" id="ARBA00023065"/>
    </source>
</evidence>
<feature type="domain" description="SWIM-type" evidence="14">
    <location>
        <begin position="275"/>
        <end position="306"/>
    </location>
</feature>
<organism evidence="15 16">
    <name type="scientific">Brachionus plicatilis</name>
    <name type="common">Marine rotifer</name>
    <name type="synonym">Brachionus muelleri</name>
    <dbReference type="NCBI Taxonomy" id="10195"/>
    <lineage>
        <taxon>Eukaryota</taxon>
        <taxon>Metazoa</taxon>
        <taxon>Spiralia</taxon>
        <taxon>Gnathifera</taxon>
        <taxon>Rotifera</taxon>
        <taxon>Eurotatoria</taxon>
        <taxon>Monogononta</taxon>
        <taxon>Pseudotrocha</taxon>
        <taxon>Ploima</taxon>
        <taxon>Brachionidae</taxon>
        <taxon>Brachionus</taxon>
    </lineage>
</organism>
<dbReference type="PANTHER" id="PTHR11690">
    <property type="entry name" value="AMILORIDE-SENSITIVE SODIUM CHANNEL-RELATED"/>
    <property type="match status" value="1"/>
</dbReference>
<dbReference type="Gene3D" id="2.60.470.10">
    <property type="entry name" value="Acid-sensing ion channels like domains"/>
    <property type="match status" value="1"/>
</dbReference>
<evidence type="ECO:0000256" key="12">
    <source>
        <dbReference type="RuleBase" id="RU000679"/>
    </source>
</evidence>
<evidence type="ECO:0000256" key="6">
    <source>
        <dbReference type="ARBA" id="ARBA00023053"/>
    </source>
</evidence>
<dbReference type="GO" id="GO:0008270">
    <property type="term" value="F:zinc ion binding"/>
    <property type="evidence" value="ECO:0007669"/>
    <property type="project" value="UniProtKB-KW"/>
</dbReference>
<evidence type="ECO:0000256" key="4">
    <source>
        <dbReference type="ARBA" id="ARBA00022692"/>
    </source>
</evidence>
<feature type="transmembrane region" description="Helical" evidence="13">
    <location>
        <begin position="709"/>
        <end position="736"/>
    </location>
</feature>
<keyword evidence="16" id="KW-1185">Reference proteome</keyword>
<keyword evidence="8 13" id="KW-0472">Membrane</keyword>
<dbReference type="Pfam" id="PF00858">
    <property type="entry name" value="ASC"/>
    <property type="match status" value="1"/>
</dbReference>
<evidence type="ECO:0000313" key="16">
    <source>
        <dbReference type="Proteomes" id="UP000276133"/>
    </source>
</evidence>
<gene>
    <name evidence="15" type="ORF">BpHYR1_020063</name>
</gene>
<keyword evidence="4 12" id="KW-0812">Transmembrane</keyword>
<comment type="subcellular location">
    <subcellularLocation>
        <location evidence="1">Membrane</location>
        <topology evidence="1">Multi-pass membrane protein</topology>
    </subcellularLocation>
</comment>
<dbReference type="PROSITE" id="PS50966">
    <property type="entry name" value="ZF_SWIM"/>
    <property type="match status" value="1"/>
</dbReference>
<keyword evidence="5 13" id="KW-1133">Transmembrane helix</keyword>
<evidence type="ECO:0000256" key="13">
    <source>
        <dbReference type="SAM" id="Phobius"/>
    </source>
</evidence>
<dbReference type="GO" id="GO:0015280">
    <property type="term" value="F:ligand-gated sodium channel activity"/>
    <property type="evidence" value="ECO:0007669"/>
    <property type="project" value="TreeGrafter"/>
</dbReference>
<dbReference type="STRING" id="10195.A0A3M7QYB7"/>
<proteinExistence type="inferred from homology"/>
<keyword evidence="2 12" id="KW-0813">Transport</keyword>
<evidence type="ECO:0000256" key="2">
    <source>
        <dbReference type="ARBA" id="ARBA00022448"/>
    </source>
</evidence>
<keyword evidence="7 12" id="KW-0406">Ion transport</keyword>
<dbReference type="InterPro" id="IPR007527">
    <property type="entry name" value="Znf_SWIM"/>
</dbReference>
<dbReference type="GO" id="GO:0005886">
    <property type="term" value="C:plasma membrane"/>
    <property type="evidence" value="ECO:0007669"/>
    <property type="project" value="TreeGrafter"/>
</dbReference>
<dbReference type="PANTHER" id="PTHR11690:SF248">
    <property type="entry name" value="PICKPOCKET 17, ISOFORM A"/>
    <property type="match status" value="1"/>
</dbReference>
<dbReference type="InterPro" id="IPR018289">
    <property type="entry name" value="MULE_transposase_dom"/>
</dbReference>
<protein>
    <submittedName>
        <fullName evidence="15">Amiloride-sensitive sodium channel subunit gamma</fullName>
    </submittedName>
</protein>
<dbReference type="OrthoDB" id="5874059at2759"/>
<dbReference type="InterPro" id="IPR001873">
    <property type="entry name" value="ENaC"/>
</dbReference>
<comment type="caution">
    <text evidence="15">The sequence shown here is derived from an EMBL/GenBank/DDBJ whole genome shotgun (WGS) entry which is preliminary data.</text>
</comment>
<evidence type="ECO:0000256" key="3">
    <source>
        <dbReference type="ARBA" id="ARBA00022461"/>
    </source>
</evidence>
<evidence type="ECO:0000256" key="1">
    <source>
        <dbReference type="ARBA" id="ARBA00004141"/>
    </source>
</evidence>
<dbReference type="EMBL" id="REGN01004814">
    <property type="protein sequence ID" value="RNA16101.1"/>
    <property type="molecule type" value="Genomic_DNA"/>
</dbReference>
<evidence type="ECO:0000256" key="10">
    <source>
        <dbReference type="ARBA" id="ARBA00023303"/>
    </source>
</evidence>
<dbReference type="Proteomes" id="UP000276133">
    <property type="component" value="Unassembled WGS sequence"/>
</dbReference>
<evidence type="ECO:0000259" key="14">
    <source>
        <dbReference type="PROSITE" id="PS50966"/>
    </source>
</evidence>
<evidence type="ECO:0000256" key="5">
    <source>
        <dbReference type="ARBA" id="ARBA00022989"/>
    </source>
</evidence>
<evidence type="ECO:0000256" key="9">
    <source>
        <dbReference type="ARBA" id="ARBA00023201"/>
    </source>
</evidence>
<keyword evidence="11" id="KW-0862">Zinc</keyword>
<dbReference type="Gene3D" id="1.10.287.770">
    <property type="entry name" value="YojJ-like"/>
    <property type="match status" value="1"/>
</dbReference>
<accession>A0A3M7QYB7</accession>
<dbReference type="Pfam" id="PF10551">
    <property type="entry name" value="MULE"/>
    <property type="match status" value="1"/>
</dbReference>
<keyword evidence="10 12" id="KW-0407">Ion channel</keyword>
<dbReference type="PRINTS" id="PR01078">
    <property type="entry name" value="AMINACHANNEL"/>
</dbReference>